<dbReference type="CDD" id="cd00338">
    <property type="entry name" value="Ser_Recombinase"/>
    <property type="match status" value="1"/>
</dbReference>
<gene>
    <name evidence="8" type="ORF">DEJ49_33695</name>
</gene>
<dbReference type="InterPro" id="IPR050639">
    <property type="entry name" value="SSR_resolvase"/>
</dbReference>
<accession>A0A5P2CQW1</accession>
<keyword evidence="1" id="KW-0229">DNA integration</keyword>
<dbReference type="InterPro" id="IPR036162">
    <property type="entry name" value="Resolvase-like_N_sf"/>
</dbReference>
<dbReference type="PROSITE" id="PS00397">
    <property type="entry name" value="RECOMBINASES_1"/>
    <property type="match status" value="1"/>
</dbReference>
<dbReference type="Pfam" id="PF00239">
    <property type="entry name" value="Resolvase"/>
    <property type="match status" value="1"/>
</dbReference>
<proteinExistence type="predicted"/>
<keyword evidence="2" id="KW-0238">DNA-binding</keyword>
<evidence type="ECO:0000313" key="9">
    <source>
        <dbReference type="Proteomes" id="UP000324015"/>
    </source>
</evidence>
<dbReference type="Proteomes" id="UP000324015">
    <property type="component" value="Chromosome"/>
</dbReference>
<organism evidence="8 9">
    <name type="scientific">Streptomyces venezuelae</name>
    <dbReference type="NCBI Taxonomy" id="54571"/>
    <lineage>
        <taxon>Bacteria</taxon>
        <taxon>Bacillati</taxon>
        <taxon>Actinomycetota</taxon>
        <taxon>Actinomycetes</taxon>
        <taxon>Kitasatosporales</taxon>
        <taxon>Streptomycetaceae</taxon>
        <taxon>Streptomyces</taxon>
    </lineage>
</organism>
<dbReference type="EMBL" id="CP029191">
    <property type="protein sequence ID" value="QES45294.1"/>
    <property type="molecule type" value="Genomic_DNA"/>
</dbReference>
<dbReference type="GO" id="GO:0003677">
    <property type="term" value="F:DNA binding"/>
    <property type="evidence" value="ECO:0007669"/>
    <property type="project" value="UniProtKB-KW"/>
</dbReference>
<dbReference type="InterPro" id="IPR006118">
    <property type="entry name" value="Recombinase_CS"/>
</dbReference>
<evidence type="ECO:0000256" key="3">
    <source>
        <dbReference type="ARBA" id="ARBA00023172"/>
    </source>
</evidence>
<name>A0A5P2CQW1_STRVZ</name>
<keyword evidence="3" id="KW-0233">DNA recombination</keyword>
<feature type="domain" description="Resolvase/invertase-type recombinase catalytic" evidence="7">
    <location>
        <begin position="23"/>
        <end position="174"/>
    </location>
</feature>
<feature type="active site" description="O-(5'-phospho-DNA)-serine intermediate" evidence="4 5">
    <location>
        <position position="30"/>
    </location>
</feature>
<evidence type="ECO:0000256" key="5">
    <source>
        <dbReference type="PROSITE-ProRule" id="PRU10137"/>
    </source>
</evidence>
<dbReference type="InterPro" id="IPR006119">
    <property type="entry name" value="Resolv_N"/>
</dbReference>
<sequence>MTQSAESAIETAARSVRPGQMRAVIYARVSTEEQAKGYGIGAGVKRCMRHIEKKDWFFVATFADEGVSGSLPWDERPDLTRLMEMARQEPCPFDVVVVPEGRVIGRVDKAYYPWVWGLEKYDVFVADAKLDIDNTTDDGRDKMREEANYAFKEYTRTRARTQGGMQEHAEAGGYTGGYVPWPYEVANMGKKKESRLVVDPAGLPAARRGRELFVRLRNWDQSADLLNAEQLYTQSGLPWTGANLRARLTGDAILRRRLIFRKASKAKLARDGTPLHGAPVVIDLPPVFTDQETEELKAAIKLAEKGPALNRGRVYPISGRFTCLCGGTYTGWNPTGKRTAKYRCNRGGPQCKLVPADAIEKDVWRRVRAKLSDFDRLKKVAADWVTAAASRDVNFEDRIRELDARIERQRKVVKVTRSVAVSEAVDRGLDEAEAVAAATDAVRPLNKQLADLEKLRADTAQWQTEAAEASMRADDLMELARAAQERFGRMPLDKQARFLALLEAEVTMTGPAPRGKAGARCSLVAWFRENGFRVPTLTDGAWGQVRDIVPAAPGRDPRRALAGILEKARTGVAWSKLPAEFGDGGALRKVALEWMPEVLPDVMARLSDSPGEEPFDPAPIPLTTVRLWVMPELLLGSDEHFHARACSPA</sequence>
<dbReference type="Gene3D" id="3.90.1750.20">
    <property type="entry name" value="Putative Large Serine Recombinase, Chain B, Domain 2"/>
    <property type="match status" value="1"/>
</dbReference>
<dbReference type="InterPro" id="IPR038109">
    <property type="entry name" value="DNA_bind_recomb_sf"/>
</dbReference>
<evidence type="ECO:0000256" key="6">
    <source>
        <dbReference type="SAM" id="Coils"/>
    </source>
</evidence>
<evidence type="ECO:0000313" key="8">
    <source>
        <dbReference type="EMBL" id="QES45294.1"/>
    </source>
</evidence>
<keyword evidence="6" id="KW-0175">Coiled coil</keyword>
<evidence type="ECO:0000256" key="1">
    <source>
        <dbReference type="ARBA" id="ARBA00022908"/>
    </source>
</evidence>
<dbReference type="AlphaFoldDB" id="A0A5P2CQW1"/>
<dbReference type="GO" id="GO:0000150">
    <property type="term" value="F:DNA strand exchange activity"/>
    <property type="evidence" value="ECO:0007669"/>
    <property type="project" value="InterPro"/>
</dbReference>
<protein>
    <submittedName>
        <fullName evidence="8">Recombinase</fullName>
    </submittedName>
</protein>
<dbReference type="SMART" id="SM00857">
    <property type="entry name" value="Resolvase"/>
    <property type="match status" value="1"/>
</dbReference>
<dbReference type="SUPFAM" id="SSF53041">
    <property type="entry name" value="Resolvase-like"/>
    <property type="match status" value="1"/>
</dbReference>
<evidence type="ECO:0000259" key="7">
    <source>
        <dbReference type="SMART" id="SM00857"/>
    </source>
</evidence>
<reference evidence="8 9" key="1">
    <citation type="submission" date="2018-05" db="EMBL/GenBank/DDBJ databases">
        <title>Streptomyces venezuelae.</title>
        <authorList>
            <person name="Kim W."/>
            <person name="Lee N."/>
            <person name="Cho B.-K."/>
        </authorList>
    </citation>
    <scope>NUCLEOTIDE SEQUENCE [LARGE SCALE GENOMIC DNA]</scope>
    <source>
        <strain evidence="8 9">ATCC 14585</strain>
    </source>
</reference>
<feature type="coiled-coil region" evidence="6">
    <location>
        <begin position="445"/>
        <end position="486"/>
    </location>
</feature>
<evidence type="ECO:0000256" key="2">
    <source>
        <dbReference type="ARBA" id="ARBA00023125"/>
    </source>
</evidence>
<dbReference type="PANTHER" id="PTHR30461:SF2">
    <property type="entry name" value="SERINE RECOMBINASE PINE-RELATED"/>
    <property type="match status" value="1"/>
</dbReference>
<dbReference type="GO" id="GO:0015074">
    <property type="term" value="P:DNA integration"/>
    <property type="evidence" value="ECO:0007669"/>
    <property type="project" value="UniProtKB-KW"/>
</dbReference>
<dbReference type="PANTHER" id="PTHR30461">
    <property type="entry name" value="DNA-INVERTASE FROM LAMBDOID PROPHAGE"/>
    <property type="match status" value="1"/>
</dbReference>
<evidence type="ECO:0000256" key="4">
    <source>
        <dbReference type="PIRSR" id="PIRSR606118-50"/>
    </source>
</evidence>
<dbReference type="Gene3D" id="3.40.50.1390">
    <property type="entry name" value="Resolvase, N-terminal catalytic domain"/>
    <property type="match status" value="1"/>
</dbReference>